<dbReference type="Gene3D" id="3.40.630.30">
    <property type="match status" value="1"/>
</dbReference>
<reference evidence="2 3" key="1">
    <citation type="submission" date="2018-06" db="EMBL/GenBank/DDBJ databases">
        <title>Sphaerisporangium craniellae sp. nov., isolated from a marine sponge in the South China Sea.</title>
        <authorList>
            <person name="Li L."/>
        </authorList>
    </citation>
    <scope>NUCLEOTIDE SEQUENCE [LARGE SCALE GENOMIC DNA]</scope>
    <source>
        <strain evidence="2 3">LHW63015</strain>
    </source>
</reference>
<dbReference type="InterPro" id="IPR000182">
    <property type="entry name" value="GNAT_dom"/>
</dbReference>
<dbReference type="Proteomes" id="UP000253303">
    <property type="component" value="Unassembled WGS sequence"/>
</dbReference>
<proteinExistence type="predicted"/>
<sequence length="297" mass="31710">MAGGSSAALRPGMTYGPFAEPSVLSGMPGGRQVAQVDEPTRVLLLSARLRAVPWRLPELLAELLRADSARWVYGGAAGRPGEPRPFDATQLTVPVGPRQAVRLHRVARPFTSVEAARAAAFVRLARPPATDGRPVRLADGTEVTVAPLAPSDQQAVRDLHERCSPESRRFRYFSTGPALPPRLRCHAPAHSLVACHEDRMVGLASLLTTAAPGVAELAFLIEDRWQGMGLGTAMARMLLREARDRGLAEVRATLLSDNTRMRRLLIALGAALAYTGDPGVLTGSLPLTAARTLVTAS</sequence>
<name>A0A366LYI2_9ACTN</name>
<dbReference type="PROSITE" id="PS51186">
    <property type="entry name" value="GNAT"/>
    <property type="match status" value="1"/>
</dbReference>
<dbReference type="AlphaFoldDB" id="A0A366LYI2"/>
<keyword evidence="2" id="KW-0808">Transferase</keyword>
<protein>
    <submittedName>
        <fullName evidence="2">GNAT family N-acetyltransferase</fullName>
    </submittedName>
</protein>
<dbReference type="CDD" id="cd04301">
    <property type="entry name" value="NAT_SF"/>
    <property type="match status" value="1"/>
</dbReference>
<dbReference type="Pfam" id="PF00583">
    <property type="entry name" value="Acetyltransf_1"/>
    <property type="match status" value="1"/>
</dbReference>
<accession>A0A366LYI2</accession>
<dbReference type="InterPro" id="IPR016181">
    <property type="entry name" value="Acyl_CoA_acyltransferase"/>
</dbReference>
<dbReference type="EMBL" id="QMEY01000006">
    <property type="protein sequence ID" value="RBQ19028.1"/>
    <property type="molecule type" value="Genomic_DNA"/>
</dbReference>
<evidence type="ECO:0000313" key="2">
    <source>
        <dbReference type="EMBL" id="RBQ19028.1"/>
    </source>
</evidence>
<dbReference type="SUPFAM" id="SSF55729">
    <property type="entry name" value="Acyl-CoA N-acyltransferases (Nat)"/>
    <property type="match status" value="1"/>
</dbReference>
<feature type="domain" description="N-acetyltransferase" evidence="1">
    <location>
        <begin position="143"/>
        <end position="288"/>
    </location>
</feature>
<evidence type="ECO:0000313" key="3">
    <source>
        <dbReference type="Proteomes" id="UP000253303"/>
    </source>
</evidence>
<dbReference type="GO" id="GO:0016747">
    <property type="term" value="F:acyltransferase activity, transferring groups other than amino-acyl groups"/>
    <property type="evidence" value="ECO:0007669"/>
    <property type="project" value="InterPro"/>
</dbReference>
<gene>
    <name evidence="2" type="ORF">DP939_17815</name>
</gene>
<dbReference type="OrthoDB" id="5516749at2"/>
<organism evidence="2 3">
    <name type="scientific">Spongiactinospora rosea</name>
    <dbReference type="NCBI Taxonomy" id="2248750"/>
    <lineage>
        <taxon>Bacteria</taxon>
        <taxon>Bacillati</taxon>
        <taxon>Actinomycetota</taxon>
        <taxon>Actinomycetes</taxon>
        <taxon>Streptosporangiales</taxon>
        <taxon>Streptosporangiaceae</taxon>
        <taxon>Spongiactinospora</taxon>
    </lineage>
</organism>
<keyword evidence="3" id="KW-1185">Reference proteome</keyword>
<comment type="caution">
    <text evidence="2">The sequence shown here is derived from an EMBL/GenBank/DDBJ whole genome shotgun (WGS) entry which is preliminary data.</text>
</comment>
<evidence type="ECO:0000259" key="1">
    <source>
        <dbReference type="PROSITE" id="PS51186"/>
    </source>
</evidence>